<dbReference type="Gene3D" id="1.10.275.40">
    <property type="match status" value="1"/>
</dbReference>
<dbReference type="GO" id="GO:0004386">
    <property type="term" value="F:helicase activity"/>
    <property type="evidence" value="ECO:0007669"/>
    <property type="project" value="UniProtKB-KW"/>
</dbReference>
<evidence type="ECO:0000256" key="13">
    <source>
        <dbReference type="ARBA" id="ARBA00038058"/>
    </source>
</evidence>
<keyword evidence="8" id="KW-0408">Iron</keyword>
<dbReference type="Proteomes" id="UP001319882">
    <property type="component" value="Unassembled WGS sequence"/>
</dbReference>
<protein>
    <submittedName>
        <fullName evidence="15">ATP-dependent DNA helicase</fullName>
    </submittedName>
</protein>
<keyword evidence="1" id="KW-0004">4Fe-4S</keyword>
<dbReference type="SMART" id="SM00491">
    <property type="entry name" value="HELICc2"/>
    <property type="match status" value="1"/>
</dbReference>
<evidence type="ECO:0000256" key="3">
    <source>
        <dbReference type="ARBA" id="ARBA00022741"/>
    </source>
</evidence>
<dbReference type="InterPro" id="IPR010614">
    <property type="entry name" value="RAD3-like_helicase_DEAD"/>
</dbReference>
<keyword evidence="10" id="KW-0238">DNA-binding</keyword>
<keyword evidence="4" id="KW-0227">DNA damage</keyword>
<dbReference type="Pfam" id="PF13307">
    <property type="entry name" value="Helicase_C_2"/>
    <property type="match status" value="1"/>
</dbReference>
<evidence type="ECO:0000256" key="9">
    <source>
        <dbReference type="ARBA" id="ARBA00023014"/>
    </source>
</evidence>
<evidence type="ECO:0000259" key="14">
    <source>
        <dbReference type="PROSITE" id="PS51193"/>
    </source>
</evidence>
<dbReference type="InterPro" id="IPR027417">
    <property type="entry name" value="P-loop_NTPase"/>
</dbReference>
<dbReference type="InterPro" id="IPR006554">
    <property type="entry name" value="Helicase-like_DEXD_c2"/>
</dbReference>
<dbReference type="Gene3D" id="1.10.30.20">
    <property type="entry name" value="Bacterial XPD DNA helicase, FeS cluster domain"/>
    <property type="match status" value="1"/>
</dbReference>
<dbReference type="EMBL" id="WHVL01000001">
    <property type="protein sequence ID" value="MCB8888373.1"/>
    <property type="molecule type" value="Genomic_DNA"/>
</dbReference>
<dbReference type="InterPro" id="IPR014013">
    <property type="entry name" value="Helic_SF1/SF2_ATP-bd_DinG/Rad3"/>
</dbReference>
<dbReference type="InterPro" id="IPR011545">
    <property type="entry name" value="DEAD/DEAH_box_helicase_dom"/>
</dbReference>
<dbReference type="InterPro" id="IPR045028">
    <property type="entry name" value="DinG/Rad3-like"/>
</dbReference>
<evidence type="ECO:0000256" key="4">
    <source>
        <dbReference type="ARBA" id="ARBA00022763"/>
    </source>
</evidence>
<keyword evidence="11" id="KW-0234">DNA repair</keyword>
<dbReference type="PANTHER" id="PTHR11472">
    <property type="entry name" value="DNA REPAIR DEAD HELICASE RAD3/XP-D SUBFAMILY MEMBER"/>
    <property type="match status" value="1"/>
</dbReference>
<dbReference type="PANTHER" id="PTHR11472:SF34">
    <property type="entry name" value="REGULATOR OF TELOMERE ELONGATION HELICASE 1"/>
    <property type="match status" value="1"/>
</dbReference>
<dbReference type="SUPFAM" id="SSF52540">
    <property type="entry name" value="P-loop containing nucleoside triphosphate hydrolases"/>
    <property type="match status" value="2"/>
</dbReference>
<keyword evidence="7" id="KW-0067">ATP-binding</keyword>
<keyword evidence="12" id="KW-0413">Isomerase</keyword>
<accession>A0ABS8DQR6</accession>
<keyword evidence="5" id="KW-0378">Hydrolase</keyword>
<comment type="similarity">
    <text evidence="13">Belongs to the helicase family. DinG subfamily.</text>
</comment>
<keyword evidence="2" id="KW-0479">Metal-binding</keyword>
<feature type="domain" description="Helicase ATP-binding" evidence="14">
    <location>
        <begin position="174"/>
        <end position="423"/>
    </location>
</feature>
<organism evidence="15 16">
    <name type="scientific">Vreelandella malpeensis</name>
    <dbReference type="NCBI Taxonomy" id="1172368"/>
    <lineage>
        <taxon>Bacteria</taxon>
        <taxon>Pseudomonadati</taxon>
        <taxon>Pseudomonadota</taxon>
        <taxon>Gammaproteobacteria</taxon>
        <taxon>Oceanospirillales</taxon>
        <taxon>Halomonadaceae</taxon>
        <taxon>Vreelandella</taxon>
    </lineage>
</organism>
<dbReference type="InterPro" id="IPR042493">
    <property type="entry name" value="XPD_DNA_FeS"/>
</dbReference>
<dbReference type="PROSITE" id="PS51193">
    <property type="entry name" value="HELICASE_ATP_BIND_2"/>
    <property type="match status" value="1"/>
</dbReference>
<dbReference type="Gene3D" id="3.40.50.300">
    <property type="entry name" value="P-loop containing nucleotide triphosphate hydrolases"/>
    <property type="match status" value="2"/>
</dbReference>
<evidence type="ECO:0000256" key="10">
    <source>
        <dbReference type="ARBA" id="ARBA00023125"/>
    </source>
</evidence>
<dbReference type="RefSeq" id="WP_227389013.1">
    <property type="nucleotide sequence ID" value="NZ_JBHSCJ010000003.1"/>
</dbReference>
<reference evidence="15 16" key="1">
    <citation type="journal article" date="2021" name="Sci. Rep.">
        <title>Genome analysis of a halophilic bacterium Halomonas malpeensis YU-PRIM-29(T) reveals its exopolysaccharide and pigment producing capabilities.</title>
        <authorList>
            <person name="Athmika"/>
            <person name="Ghate S.D."/>
            <person name="Arun A.B."/>
            <person name="Rao S.S."/>
            <person name="Kumar S.T.A."/>
            <person name="Kandiyil M.K."/>
            <person name="Saptami K."/>
            <person name="Rekha P.D."/>
        </authorList>
    </citation>
    <scope>NUCLEOTIDE SEQUENCE [LARGE SCALE GENOMIC DNA]</scope>
    <source>
        <strain evidence="16">prim 29</strain>
    </source>
</reference>
<keyword evidence="9" id="KW-0411">Iron-sulfur</keyword>
<dbReference type="InterPro" id="IPR006555">
    <property type="entry name" value="ATP-dep_Helicase_C"/>
</dbReference>
<keyword evidence="6 15" id="KW-0347">Helicase</keyword>
<gene>
    <name evidence="15" type="ORF">GEV37_04430</name>
</gene>
<sequence length="753" mass="83658">MSEYRVAVRALCEFTARRGDLDYRFTPAPSAQEGIAGHALVASRRGEDYLAELPLAATFEGLTVSGRADGFDPTAHCLEEVKTHRGDLSRMAENQRALHWAQVKVYGALLCAERELPRVTLSLVYFEITSQKETRLSETFEASELQAFFHEQCRRFLAWARQEAAHREVRDQALETLAFPHARFRPGQRELAENVFKAASTGRCLLAQAPTGIGKTLATLYPTLRAAARKRLDVVAFLTMKTPGRRLALEALETLTRDETPLRVVELVARAKACEYPDRACHGEACPLAAGFYDRLPEARAACVARGFLDRGALREVALEHGVCPYYLGQEMARWADVVVGDVNHWFDAHALLHGLAAAFEWRVGLLVDEAHNLVERARGMYSAEVSQKRFSQAKKAAPAALKKPLDQLGRQWKTLSEGEGDAERYRLLEELPGKLVGALHKVASAITEYLGEHPEAASLELQELLFEALAFCRLAESFGEHSLCDVTRFGRGRAVLGIRNVVPADFLAPRLARAQSAVLFSATLSPPRYYRDLLGLPANTVWREIESPFAAHQLKVEIARHISTRYRDRERSIVPIVETIAGQYREMPGHYLAFFSSFAYLESALARFQADWPEIPAFAQTRSMGEREREAFLARFTPGGRGVGFAVLGGAFGEGVDLPGDRLIGAFIATLGLPPFNVFNEALKARLEARFGEGDAYTYRIPGMVKVVQAAGRVIRGPEDEGVVVLLDDRFDQPAIRTLLPSWWALPRWASG</sequence>
<evidence type="ECO:0000313" key="16">
    <source>
        <dbReference type="Proteomes" id="UP001319882"/>
    </source>
</evidence>
<evidence type="ECO:0000313" key="15">
    <source>
        <dbReference type="EMBL" id="MCB8888373.1"/>
    </source>
</evidence>
<dbReference type="Pfam" id="PF06733">
    <property type="entry name" value="DEAD_2"/>
    <property type="match status" value="1"/>
</dbReference>
<dbReference type="SMART" id="SM00488">
    <property type="entry name" value="DEXDc2"/>
    <property type="match status" value="1"/>
</dbReference>
<keyword evidence="16" id="KW-1185">Reference proteome</keyword>
<name>A0ABS8DQR6_9GAMM</name>
<evidence type="ECO:0000256" key="8">
    <source>
        <dbReference type="ARBA" id="ARBA00023004"/>
    </source>
</evidence>
<proteinExistence type="inferred from homology"/>
<evidence type="ECO:0000256" key="5">
    <source>
        <dbReference type="ARBA" id="ARBA00022801"/>
    </source>
</evidence>
<evidence type="ECO:0000256" key="12">
    <source>
        <dbReference type="ARBA" id="ARBA00023235"/>
    </source>
</evidence>
<evidence type="ECO:0000256" key="6">
    <source>
        <dbReference type="ARBA" id="ARBA00022806"/>
    </source>
</evidence>
<evidence type="ECO:0000256" key="7">
    <source>
        <dbReference type="ARBA" id="ARBA00022840"/>
    </source>
</evidence>
<evidence type="ECO:0000256" key="2">
    <source>
        <dbReference type="ARBA" id="ARBA00022723"/>
    </source>
</evidence>
<keyword evidence="3" id="KW-0547">Nucleotide-binding</keyword>
<evidence type="ECO:0000256" key="11">
    <source>
        <dbReference type="ARBA" id="ARBA00023204"/>
    </source>
</evidence>
<evidence type="ECO:0000256" key="1">
    <source>
        <dbReference type="ARBA" id="ARBA00022485"/>
    </source>
</evidence>
<dbReference type="Pfam" id="PF00270">
    <property type="entry name" value="DEAD"/>
    <property type="match status" value="1"/>
</dbReference>
<comment type="caution">
    <text evidence="15">The sequence shown here is derived from an EMBL/GenBank/DDBJ whole genome shotgun (WGS) entry which is preliminary data.</text>
</comment>